<keyword evidence="1" id="KW-0812">Transmembrane</keyword>
<dbReference type="AlphaFoldDB" id="A0A1L8RKK0"/>
<proteinExistence type="predicted"/>
<keyword evidence="1" id="KW-0472">Membrane</keyword>
<dbReference type="InterPro" id="IPR025016">
    <property type="entry name" value="DUF3955"/>
</dbReference>
<protein>
    <recommendedName>
        <fullName evidence="2">DUF3955 domain-containing protein</fullName>
    </recommendedName>
</protein>
<sequence length="77" mass="8580">MKEGLPMKYWLSLVFLLLTIGLFLTSALVGSHIDPNGMLVEPAFFCIPLGYLNLFLFVLTFVGALRSAKKQPHSPKK</sequence>
<evidence type="ECO:0000259" key="2">
    <source>
        <dbReference type="Pfam" id="PF13127"/>
    </source>
</evidence>
<dbReference type="EMBL" id="JXKH01000001">
    <property type="protein sequence ID" value="OJG20293.1"/>
    <property type="molecule type" value="Genomic_DNA"/>
</dbReference>
<name>A0A1L8RKK0_9ENTE</name>
<keyword evidence="4" id="KW-1185">Reference proteome</keyword>
<evidence type="ECO:0000256" key="1">
    <source>
        <dbReference type="SAM" id="Phobius"/>
    </source>
</evidence>
<comment type="caution">
    <text evidence="3">The sequence shown here is derived from an EMBL/GenBank/DDBJ whole genome shotgun (WGS) entry which is preliminary data.</text>
</comment>
<dbReference type="Pfam" id="PF13127">
    <property type="entry name" value="DUF3955"/>
    <property type="match status" value="1"/>
</dbReference>
<feature type="transmembrane region" description="Helical" evidence="1">
    <location>
        <begin position="47"/>
        <end position="68"/>
    </location>
</feature>
<evidence type="ECO:0000313" key="4">
    <source>
        <dbReference type="Proteomes" id="UP000181884"/>
    </source>
</evidence>
<keyword evidence="1" id="KW-1133">Transmembrane helix</keyword>
<organism evidence="3 4">
    <name type="scientific">Enterococcus canis</name>
    <dbReference type="NCBI Taxonomy" id="214095"/>
    <lineage>
        <taxon>Bacteria</taxon>
        <taxon>Bacillati</taxon>
        <taxon>Bacillota</taxon>
        <taxon>Bacilli</taxon>
        <taxon>Lactobacillales</taxon>
        <taxon>Enterococcaceae</taxon>
        <taxon>Enterococcus</taxon>
    </lineage>
</organism>
<gene>
    <name evidence="3" type="ORF">RU97_GL000526</name>
</gene>
<dbReference type="Proteomes" id="UP000181884">
    <property type="component" value="Unassembled WGS sequence"/>
</dbReference>
<evidence type="ECO:0000313" key="3">
    <source>
        <dbReference type="EMBL" id="OJG20293.1"/>
    </source>
</evidence>
<dbReference type="STRING" id="214095.RU97_GL000526"/>
<reference evidence="3 4" key="1">
    <citation type="submission" date="2014-12" db="EMBL/GenBank/DDBJ databases">
        <title>Draft genome sequences of 29 type strains of Enterococci.</title>
        <authorList>
            <person name="Zhong Z."/>
            <person name="Sun Z."/>
            <person name="Liu W."/>
            <person name="Zhang W."/>
            <person name="Zhang H."/>
        </authorList>
    </citation>
    <scope>NUCLEOTIDE SEQUENCE [LARGE SCALE GENOMIC DNA]</scope>
    <source>
        <strain evidence="3 4">DSM 17029</strain>
    </source>
</reference>
<accession>A0A1L8RKK0</accession>
<feature type="domain" description="DUF3955" evidence="2">
    <location>
        <begin position="8"/>
        <end position="64"/>
    </location>
</feature>